<name>A0A9D4NRP3_DERFA</name>
<evidence type="ECO:0000256" key="3">
    <source>
        <dbReference type="RuleBase" id="RU367036"/>
    </source>
</evidence>
<dbReference type="InterPro" id="IPR013024">
    <property type="entry name" value="GGCT-like"/>
</dbReference>
<evidence type="ECO:0000259" key="4">
    <source>
        <dbReference type="Pfam" id="PF06094"/>
    </source>
</evidence>
<dbReference type="SUPFAM" id="SSF110857">
    <property type="entry name" value="Gamma-glutamyl cyclotransferase-like"/>
    <property type="match status" value="1"/>
</dbReference>
<feature type="active site" description="Proton acceptor" evidence="2">
    <location>
        <position position="99"/>
    </location>
</feature>
<dbReference type="InterPro" id="IPR036568">
    <property type="entry name" value="GGCT-like_sf"/>
</dbReference>
<dbReference type="Pfam" id="PF06094">
    <property type="entry name" value="GGACT"/>
    <property type="match status" value="1"/>
</dbReference>
<comment type="caution">
    <text evidence="5">The sequence shown here is derived from an EMBL/GenBank/DDBJ whole genome shotgun (WGS) entry which is preliminary data.</text>
</comment>
<accession>A0A9D4NRP3</accession>
<protein>
    <recommendedName>
        <fullName evidence="3">Gamma-glutamylcyclotransferase family protein</fullName>
    </recommendedName>
</protein>
<evidence type="ECO:0000313" key="5">
    <source>
        <dbReference type="EMBL" id="KAH7636575.1"/>
    </source>
</evidence>
<dbReference type="GO" id="GO:0005829">
    <property type="term" value="C:cytosol"/>
    <property type="evidence" value="ECO:0007669"/>
    <property type="project" value="TreeGrafter"/>
</dbReference>
<dbReference type="PANTHER" id="PTHR12510:SF4">
    <property type="entry name" value="GAMMA-GLUTAMYLAMINECYCLOTRANSFERASE"/>
    <property type="match status" value="1"/>
</dbReference>
<sequence>MKMMIDKLRKSFADDCLEHLVFVYGTLKKSQPNHPVLVESKNGQAKFICNGQTLDRWPLVIASQYNIPYLLYKSDTGHKIQGEIYAIDAEMLKFLDEFEGHPSYYTRRQMPVSTLEHGTIEPWIYFLNQYKLEMLQLPMYADYNSYGQHGLRYVERCDRQGPNANCGHTEKSQVTNDC</sequence>
<organism evidence="5">
    <name type="scientific">Dermatophagoides farinae</name>
    <name type="common">American house dust mite</name>
    <dbReference type="NCBI Taxonomy" id="6954"/>
    <lineage>
        <taxon>Eukaryota</taxon>
        <taxon>Metazoa</taxon>
        <taxon>Ecdysozoa</taxon>
        <taxon>Arthropoda</taxon>
        <taxon>Chelicerata</taxon>
        <taxon>Arachnida</taxon>
        <taxon>Acari</taxon>
        <taxon>Acariformes</taxon>
        <taxon>Sarcoptiformes</taxon>
        <taxon>Astigmata</taxon>
        <taxon>Psoroptidia</taxon>
        <taxon>Analgoidea</taxon>
        <taxon>Pyroglyphidae</taxon>
        <taxon>Dermatophagoidinae</taxon>
        <taxon>Dermatophagoides</taxon>
    </lineage>
</organism>
<dbReference type="GO" id="GO:0061929">
    <property type="term" value="F:gamma-glutamylaminecyclotransferase activity"/>
    <property type="evidence" value="ECO:0007669"/>
    <property type="project" value="InterPro"/>
</dbReference>
<proteinExistence type="inferred from homology"/>
<dbReference type="CDD" id="cd06661">
    <property type="entry name" value="GGCT_like"/>
    <property type="match status" value="1"/>
</dbReference>
<dbReference type="PANTHER" id="PTHR12510">
    <property type="entry name" value="TROPONIN C-AKIN-1 PROTEIN"/>
    <property type="match status" value="1"/>
</dbReference>
<dbReference type="AlphaFoldDB" id="A0A9D4NRP3"/>
<dbReference type="InterPro" id="IPR009288">
    <property type="entry name" value="AIG2-like_dom"/>
</dbReference>
<dbReference type="Gene3D" id="3.10.490.10">
    <property type="entry name" value="Gamma-glutamyl cyclotransferase-like"/>
    <property type="match status" value="1"/>
</dbReference>
<dbReference type="InterPro" id="IPR039126">
    <property type="entry name" value="GGACT"/>
</dbReference>
<reference evidence="5" key="2">
    <citation type="journal article" date="2021" name="World Allergy Organ. J.">
        <title>Chromosome-level assembly of Dermatophagoides farinae genome and transcriptome reveals two novel allergens Der f 37 and Der f 39.</title>
        <authorList>
            <person name="Chen J."/>
            <person name="Cai Z."/>
            <person name="Fan D."/>
            <person name="Hu J."/>
            <person name="Hou Y."/>
            <person name="He Y."/>
            <person name="Zhang Z."/>
            <person name="Zhao Z."/>
            <person name="Gao P."/>
            <person name="Hu W."/>
            <person name="Sun J."/>
            <person name="Li J."/>
            <person name="Ji K."/>
        </authorList>
    </citation>
    <scope>NUCLEOTIDE SEQUENCE</scope>
    <source>
        <strain evidence="5">JKM2019</strain>
    </source>
</reference>
<dbReference type="Proteomes" id="UP000828236">
    <property type="component" value="Unassembled WGS sequence"/>
</dbReference>
<comment type="similarity">
    <text evidence="1 3">Belongs to the gamma-glutamylcyclotransferase family.</text>
</comment>
<feature type="domain" description="Gamma-glutamylcyclotransferase AIG2-like" evidence="4">
    <location>
        <begin position="21"/>
        <end position="144"/>
    </location>
</feature>
<evidence type="ECO:0000256" key="1">
    <source>
        <dbReference type="ARBA" id="ARBA00008861"/>
    </source>
</evidence>
<reference evidence="5" key="1">
    <citation type="submission" date="2020-06" db="EMBL/GenBank/DDBJ databases">
        <authorList>
            <person name="Ji K."/>
            <person name="Li J."/>
        </authorList>
    </citation>
    <scope>NUCLEOTIDE SEQUENCE</scope>
    <source>
        <strain evidence="5">JKM2019</strain>
        <tissue evidence="5">Whole body</tissue>
    </source>
</reference>
<gene>
    <name evidence="5" type="ORF">HUG17_10545</name>
</gene>
<dbReference type="EMBL" id="SDOV01000010">
    <property type="protein sequence ID" value="KAH7636575.1"/>
    <property type="molecule type" value="Genomic_DNA"/>
</dbReference>
<evidence type="ECO:0000256" key="2">
    <source>
        <dbReference type="PIRSR" id="PIRSR639126-1"/>
    </source>
</evidence>